<evidence type="ECO:0000313" key="3">
    <source>
        <dbReference type="Proteomes" id="UP001164705"/>
    </source>
</evidence>
<dbReference type="AlphaFoldDB" id="A0A9E8MW41"/>
<dbReference type="Proteomes" id="UP001164705">
    <property type="component" value="Chromosome"/>
</dbReference>
<dbReference type="Pfam" id="PF00211">
    <property type="entry name" value="Guanylate_cyc"/>
    <property type="match status" value="1"/>
</dbReference>
<feature type="domain" description="Guanylate cyclase" evidence="1">
    <location>
        <begin position="1"/>
        <end position="128"/>
    </location>
</feature>
<dbReference type="EMBL" id="CP113088">
    <property type="protein sequence ID" value="WAC02019.1"/>
    <property type="molecule type" value="Genomic_DNA"/>
</dbReference>
<organism evidence="2 3">
    <name type="scientific">Lacinutrix neustonica</name>
    <dbReference type="NCBI Taxonomy" id="2980107"/>
    <lineage>
        <taxon>Bacteria</taxon>
        <taxon>Pseudomonadati</taxon>
        <taxon>Bacteroidota</taxon>
        <taxon>Flavobacteriia</taxon>
        <taxon>Flavobacteriales</taxon>
        <taxon>Flavobacteriaceae</taxon>
        <taxon>Lacinutrix</taxon>
    </lineage>
</organism>
<reference evidence="2" key="1">
    <citation type="submission" date="2022-11" db="EMBL/GenBank/DDBJ databases">
        <title>Lacinutrix neustonica HL-RS19T sp. nov., isolated from the surface microlayer sample of brackish Lake Shihwa.</title>
        <authorList>
            <person name="Choi J.Y."/>
            <person name="Hwang C.Y."/>
        </authorList>
    </citation>
    <scope>NUCLEOTIDE SEQUENCE</scope>
    <source>
        <strain evidence="2">HL-RS19</strain>
    </source>
</reference>
<accession>A0A9E8MW41</accession>
<evidence type="ECO:0000259" key="1">
    <source>
        <dbReference type="PROSITE" id="PS50125"/>
    </source>
</evidence>
<keyword evidence="3" id="KW-1185">Reference proteome</keyword>
<dbReference type="CDD" id="cd07302">
    <property type="entry name" value="CHD"/>
    <property type="match status" value="1"/>
</dbReference>
<dbReference type="GO" id="GO:0035556">
    <property type="term" value="P:intracellular signal transduction"/>
    <property type="evidence" value="ECO:0007669"/>
    <property type="project" value="InterPro"/>
</dbReference>
<dbReference type="GO" id="GO:0004016">
    <property type="term" value="F:adenylate cyclase activity"/>
    <property type="evidence" value="ECO:0007669"/>
    <property type="project" value="UniProtKB-ARBA"/>
</dbReference>
<dbReference type="Gene3D" id="3.30.70.1230">
    <property type="entry name" value="Nucleotide cyclase"/>
    <property type="match status" value="1"/>
</dbReference>
<gene>
    <name evidence="2" type="ORF">N7U66_19715</name>
</gene>
<dbReference type="InterPro" id="IPR029787">
    <property type="entry name" value="Nucleotide_cyclase"/>
</dbReference>
<dbReference type="KEGG" id="lnu:N7U66_19715"/>
<dbReference type="RefSeq" id="WP_267676617.1">
    <property type="nucleotide sequence ID" value="NZ_CP113088.1"/>
</dbReference>
<name>A0A9E8MW41_9FLAO</name>
<sequence length="179" mass="20510">MFVDLQASTTIAEDLGHYQYSSLIQECFNDLNRIVRRYDADIYQYVGDEAVLSWSFKKGLHNNNCVDLYYHFQHTIKRKSKIYKKKYGLVPKFKAGVHGGKLIVTEVGTVKKEIAYHGDVINTTARIQGECNKYNEWFLISDELLNQLSLSSKYKTKAIGDLSLKGKEETLNISAISRT</sequence>
<proteinExistence type="predicted"/>
<protein>
    <submittedName>
        <fullName evidence="2">Adenylate/guanylate cyclase domain-containing protein</fullName>
    </submittedName>
</protein>
<dbReference type="PROSITE" id="PS50125">
    <property type="entry name" value="GUANYLATE_CYCLASE_2"/>
    <property type="match status" value="1"/>
</dbReference>
<dbReference type="SUPFAM" id="SSF55073">
    <property type="entry name" value="Nucleotide cyclase"/>
    <property type="match status" value="1"/>
</dbReference>
<dbReference type="InterPro" id="IPR001054">
    <property type="entry name" value="A/G_cyclase"/>
</dbReference>
<dbReference type="GO" id="GO:0009190">
    <property type="term" value="P:cyclic nucleotide biosynthetic process"/>
    <property type="evidence" value="ECO:0007669"/>
    <property type="project" value="InterPro"/>
</dbReference>
<evidence type="ECO:0000313" key="2">
    <source>
        <dbReference type="EMBL" id="WAC02019.1"/>
    </source>
</evidence>